<accession>A0A9P5UBE9</accession>
<proteinExistence type="predicted"/>
<evidence type="ECO:0000313" key="1">
    <source>
        <dbReference type="EMBL" id="KAF9073007.1"/>
    </source>
</evidence>
<name>A0A9P5UBE9_9AGAR</name>
<gene>
    <name evidence="1" type="ORF">BDP27DRAFT_1417469</name>
</gene>
<evidence type="ECO:0000313" key="2">
    <source>
        <dbReference type="Proteomes" id="UP000772434"/>
    </source>
</evidence>
<protein>
    <submittedName>
        <fullName evidence="1">Uncharacterized protein</fullName>
    </submittedName>
</protein>
<dbReference type="Proteomes" id="UP000772434">
    <property type="component" value="Unassembled WGS sequence"/>
</dbReference>
<sequence>MLTLRTLCATYQPHLFPSSTISHGPIPSFSFVLSLELQPVVFPPSYMPQNCPALFTLLPSHGLPLPFHPLPIDGISGFYQ</sequence>
<dbReference type="EMBL" id="JADNRY010000020">
    <property type="protein sequence ID" value="KAF9073007.1"/>
    <property type="molecule type" value="Genomic_DNA"/>
</dbReference>
<dbReference type="AlphaFoldDB" id="A0A9P5UBE9"/>
<reference evidence="1" key="1">
    <citation type="submission" date="2020-11" db="EMBL/GenBank/DDBJ databases">
        <authorList>
            <consortium name="DOE Joint Genome Institute"/>
            <person name="Ahrendt S."/>
            <person name="Riley R."/>
            <person name="Andreopoulos W."/>
            <person name="Labutti K."/>
            <person name="Pangilinan J."/>
            <person name="Ruiz-Duenas F.J."/>
            <person name="Barrasa J.M."/>
            <person name="Sanchez-Garcia M."/>
            <person name="Camarero S."/>
            <person name="Miyauchi S."/>
            <person name="Serrano A."/>
            <person name="Linde D."/>
            <person name="Babiker R."/>
            <person name="Drula E."/>
            <person name="Ayuso-Fernandez I."/>
            <person name="Pacheco R."/>
            <person name="Padilla G."/>
            <person name="Ferreira P."/>
            <person name="Barriuso J."/>
            <person name="Kellner H."/>
            <person name="Castanera R."/>
            <person name="Alfaro M."/>
            <person name="Ramirez L."/>
            <person name="Pisabarro A.G."/>
            <person name="Kuo A."/>
            <person name="Tritt A."/>
            <person name="Lipzen A."/>
            <person name="He G."/>
            <person name="Yan M."/>
            <person name="Ng V."/>
            <person name="Cullen D."/>
            <person name="Martin F."/>
            <person name="Rosso M.-N."/>
            <person name="Henrissat B."/>
            <person name="Hibbett D."/>
            <person name="Martinez A.T."/>
            <person name="Grigoriev I.V."/>
        </authorList>
    </citation>
    <scope>NUCLEOTIDE SEQUENCE</scope>
    <source>
        <strain evidence="1">AH 40177</strain>
    </source>
</reference>
<comment type="caution">
    <text evidence="1">The sequence shown here is derived from an EMBL/GenBank/DDBJ whole genome shotgun (WGS) entry which is preliminary data.</text>
</comment>
<keyword evidence="2" id="KW-1185">Reference proteome</keyword>
<organism evidence="1 2">
    <name type="scientific">Rhodocollybia butyracea</name>
    <dbReference type="NCBI Taxonomy" id="206335"/>
    <lineage>
        <taxon>Eukaryota</taxon>
        <taxon>Fungi</taxon>
        <taxon>Dikarya</taxon>
        <taxon>Basidiomycota</taxon>
        <taxon>Agaricomycotina</taxon>
        <taxon>Agaricomycetes</taxon>
        <taxon>Agaricomycetidae</taxon>
        <taxon>Agaricales</taxon>
        <taxon>Marasmiineae</taxon>
        <taxon>Omphalotaceae</taxon>
        <taxon>Rhodocollybia</taxon>
    </lineage>
</organism>